<feature type="compositionally biased region" description="Basic and acidic residues" evidence="1">
    <location>
        <begin position="28"/>
        <end position="37"/>
    </location>
</feature>
<sequence>MLFDVTSDMGEVHNIALAQPKPTTGRPWQHESPEKTPSDRKAVIVKVTIVLLTMSMFAILLTAKTERLKRY</sequence>
<reference evidence="3 4" key="1">
    <citation type="submission" date="2019-03" db="EMBL/GenBank/DDBJ databases">
        <title>Deep-cultivation of Planctomycetes and their phenomic and genomic characterization uncovers novel biology.</title>
        <authorList>
            <person name="Wiegand S."/>
            <person name="Jogler M."/>
            <person name="Boedeker C."/>
            <person name="Pinto D."/>
            <person name="Vollmers J."/>
            <person name="Rivas-Marin E."/>
            <person name="Kohn T."/>
            <person name="Peeters S.H."/>
            <person name="Heuer A."/>
            <person name="Rast P."/>
            <person name="Oberbeckmann S."/>
            <person name="Bunk B."/>
            <person name="Jeske O."/>
            <person name="Meyerdierks A."/>
            <person name="Storesund J.E."/>
            <person name="Kallscheuer N."/>
            <person name="Luecker S."/>
            <person name="Lage O.M."/>
            <person name="Pohl T."/>
            <person name="Merkel B.J."/>
            <person name="Hornburger P."/>
            <person name="Mueller R.-W."/>
            <person name="Bruemmer F."/>
            <person name="Labrenz M."/>
            <person name="Spormann A.M."/>
            <person name="Op den Camp H."/>
            <person name="Overmann J."/>
            <person name="Amann R."/>
            <person name="Jetten M.S.M."/>
            <person name="Mascher T."/>
            <person name="Medema M.H."/>
            <person name="Devos D.P."/>
            <person name="Kaster A.-K."/>
            <person name="Ovreas L."/>
            <person name="Rohde M."/>
            <person name="Galperin M.Y."/>
            <person name="Jogler C."/>
        </authorList>
    </citation>
    <scope>NUCLEOTIDE SEQUENCE [LARGE SCALE GENOMIC DNA]</scope>
    <source>
        <strain evidence="3 4">Enr13</strain>
    </source>
</reference>
<keyword evidence="4" id="KW-1185">Reference proteome</keyword>
<dbReference type="Proteomes" id="UP000319004">
    <property type="component" value="Chromosome"/>
</dbReference>
<dbReference type="EMBL" id="CP037423">
    <property type="protein sequence ID" value="QDV40615.1"/>
    <property type="molecule type" value="Genomic_DNA"/>
</dbReference>
<evidence type="ECO:0000256" key="1">
    <source>
        <dbReference type="SAM" id="MobiDB-lite"/>
    </source>
</evidence>
<evidence type="ECO:0000313" key="3">
    <source>
        <dbReference type="EMBL" id="QDV40615.1"/>
    </source>
</evidence>
<dbReference type="AlphaFoldDB" id="A0A518HIC9"/>
<evidence type="ECO:0000256" key="2">
    <source>
        <dbReference type="SAM" id="Phobius"/>
    </source>
</evidence>
<feature type="transmembrane region" description="Helical" evidence="2">
    <location>
        <begin position="43"/>
        <end position="63"/>
    </location>
</feature>
<protein>
    <submittedName>
        <fullName evidence="3">Uncharacterized protein</fullName>
    </submittedName>
</protein>
<dbReference type="KEGG" id="snep:Enr13x_04210"/>
<gene>
    <name evidence="3" type="ORF">Enr13x_04210</name>
</gene>
<feature type="region of interest" description="Disordered" evidence="1">
    <location>
        <begin position="15"/>
        <end position="37"/>
    </location>
</feature>
<keyword evidence="2" id="KW-1133">Transmembrane helix</keyword>
<proteinExistence type="predicted"/>
<evidence type="ECO:0000313" key="4">
    <source>
        <dbReference type="Proteomes" id="UP000319004"/>
    </source>
</evidence>
<keyword evidence="2" id="KW-0472">Membrane</keyword>
<organism evidence="3 4">
    <name type="scientific">Stieleria neptunia</name>
    <dbReference type="NCBI Taxonomy" id="2527979"/>
    <lineage>
        <taxon>Bacteria</taxon>
        <taxon>Pseudomonadati</taxon>
        <taxon>Planctomycetota</taxon>
        <taxon>Planctomycetia</taxon>
        <taxon>Pirellulales</taxon>
        <taxon>Pirellulaceae</taxon>
        <taxon>Stieleria</taxon>
    </lineage>
</organism>
<name>A0A518HIC9_9BACT</name>
<keyword evidence="2" id="KW-0812">Transmembrane</keyword>
<accession>A0A518HIC9</accession>